<keyword evidence="18" id="KW-1185">Reference proteome</keyword>
<evidence type="ECO:0000256" key="6">
    <source>
        <dbReference type="ARBA" id="ARBA00022630"/>
    </source>
</evidence>
<evidence type="ECO:0000313" key="17">
    <source>
        <dbReference type="EMBL" id="GAA1182506.1"/>
    </source>
</evidence>
<dbReference type="Gene3D" id="3.50.50.60">
    <property type="entry name" value="FAD/NAD(P)-binding domain"/>
    <property type="match status" value="1"/>
</dbReference>
<dbReference type="Pfam" id="PF13434">
    <property type="entry name" value="Lys_Orn_oxgnase"/>
    <property type="match status" value="1"/>
</dbReference>
<evidence type="ECO:0000256" key="12">
    <source>
        <dbReference type="ARBA" id="ARBA00031158"/>
    </source>
</evidence>
<evidence type="ECO:0000256" key="3">
    <source>
        <dbReference type="ARBA" id="ARBA00007588"/>
    </source>
</evidence>
<accession>A0ABP4FKT4</accession>
<comment type="cofactor">
    <cofactor evidence="1">
        <name>FAD</name>
        <dbReference type="ChEBI" id="CHEBI:57692"/>
    </cofactor>
</comment>
<evidence type="ECO:0000256" key="15">
    <source>
        <dbReference type="ARBA" id="ARBA00048407"/>
    </source>
</evidence>
<name>A0ABP4FKT4_9ACTN</name>
<evidence type="ECO:0000256" key="11">
    <source>
        <dbReference type="ARBA" id="ARBA00029939"/>
    </source>
</evidence>
<reference evidence="18" key="1">
    <citation type="journal article" date="2019" name="Int. J. Syst. Evol. Microbiol.">
        <title>The Global Catalogue of Microorganisms (GCM) 10K type strain sequencing project: providing services to taxonomists for standard genome sequencing and annotation.</title>
        <authorList>
            <consortium name="The Broad Institute Genomics Platform"/>
            <consortium name="The Broad Institute Genome Sequencing Center for Infectious Disease"/>
            <person name="Wu L."/>
            <person name="Ma J."/>
        </authorList>
    </citation>
    <scope>NUCLEOTIDE SEQUENCE [LARGE SCALE GENOMIC DNA]</scope>
    <source>
        <strain evidence="18">JCM 12696</strain>
    </source>
</reference>
<evidence type="ECO:0000256" key="13">
    <source>
        <dbReference type="ARBA" id="ARBA00032493"/>
    </source>
</evidence>
<evidence type="ECO:0000256" key="5">
    <source>
        <dbReference type="ARBA" id="ARBA00016406"/>
    </source>
</evidence>
<evidence type="ECO:0000256" key="16">
    <source>
        <dbReference type="SAM" id="MobiDB-lite"/>
    </source>
</evidence>
<dbReference type="EMBL" id="BAAAKV010000042">
    <property type="protein sequence ID" value="GAA1182506.1"/>
    <property type="molecule type" value="Genomic_DNA"/>
</dbReference>
<keyword evidence="6" id="KW-0285">Flavoprotein</keyword>
<gene>
    <name evidence="17" type="ORF">GCM10009654_44730</name>
</gene>
<evidence type="ECO:0000256" key="8">
    <source>
        <dbReference type="ARBA" id="ARBA00022857"/>
    </source>
</evidence>
<dbReference type="GO" id="GO:0004497">
    <property type="term" value="F:monooxygenase activity"/>
    <property type="evidence" value="ECO:0007669"/>
    <property type="project" value="UniProtKB-KW"/>
</dbReference>
<evidence type="ECO:0000256" key="9">
    <source>
        <dbReference type="ARBA" id="ARBA00023002"/>
    </source>
</evidence>
<keyword evidence="7" id="KW-0274">FAD</keyword>
<dbReference type="Proteomes" id="UP001501371">
    <property type="component" value="Unassembled WGS sequence"/>
</dbReference>
<evidence type="ECO:0000256" key="14">
    <source>
        <dbReference type="ARBA" id="ARBA00032738"/>
    </source>
</evidence>
<dbReference type="PANTHER" id="PTHR42802:SF1">
    <property type="entry name" value="L-ORNITHINE N(5)-MONOOXYGENASE"/>
    <property type="match status" value="1"/>
</dbReference>
<dbReference type="PANTHER" id="PTHR42802">
    <property type="entry name" value="MONOOXYGENASE"/>
    <property type="match status" value="1"/>
</dbReference>
<evidence type="ECO:0000256" key="7">
    <source>
        <dbReference type="ARBA" id="ARBA00022827"/>
    </source>
</evidence>
<organism evidence="17 18">
    <name type="scientific">Streptomyces hebeiensis</name>
    <dbReference type="NCBI Taxonomy" id="229486"/>
    <lineage>
        <taxon>Bacteria</taxon>
        <taxon>Bacillati</taxon>
        <taxon>Actinomycetota</taxon>
        <taxon>Actinomycetes</taxon>
        <taxon>Kitasatosporales</taxon>
        <taxon>Streptomycetaceae</taxon>
        <taxon>Streptomyces</taxon>
    </lineage>
</organism>
<sequence length="488" mass="53317">MTTTDNAQTGEEPRKQNGRSGQGGEPGPYDLVGIGIGPFNLSLAALADGLADGPAGRAQGLRALFLDAKPAFSWHPGLLLEGTVLQVPFLADLVTMADPTSRWSYLNYLREHDRMFPFFFSERLHIPRREYDHYCRWVAEGLPSCRFDARVTELAWDEGAGAFAVTYRSADDQGARAVESRVLALQVVLGVGTLPVVPEALRPLLASDEEERGEGTGSGGHVRVLHSADYRARRARLAALDDVTVVGAGQSGAEVALDLLRHQDGTGAGGPYVRWLARTPAFAPMEYSKIGLEHFTPDYIRYFRALPEQRRERLVREQWQLYKGVSEQTLAEIHDELYERTVGGAPPRAALHPGVAIEGAERTGDGVLLTCRHVEQDTCFEVRTSAVVAATGYAAARPAFLEPLAKLVDWDDRGRYRVDGSYRVALDARVSGTLYVQNAELHTHGVGAPDLTLGAWRAATILNAAAGRTVLRVPERVAWTTFGAPERP</sequence>
<evidence type="ECO:0000313" key="18">
    <source>
        <dbReference type="Proteomes" id="UP001501371"/>
    </source>
</evidence>
<comment type="similarity">
    <text evidence="3">Belongs to the lysine N(6)-hydroxylase/L-ornithine N(5)-oxygenase family.</text>
</comment>
<comment type="pathway">
    <text evidence="2">Siderophore biosynthesis.</text>
</comment>
<keyword evidence="9" id="KW-0560">Oxidoreductase</keyword>
<dbReference type="InterPro" id="IPR036188">
    <property type="entry name" value="FAD/NAD-bd_sf"/>
</dbReference>
<evidence type="ECO:0000256" key="2">
    <source>
        <dbReference type="ARBA" id="ARBA00004924"/>
    </source>
</evidence>
<dbReference type="EC" id="1.14.13.59" evidence="4"/>
<feature type="region of interest" description="Disordered" evidence="16">
    <location>
        <begin position="1"/>
        <end position="27"/>
    </location>
</feature>
<keyword evidence="8" id="KW-0521">NADP</keyword>
<dbReference type="RefSeq" id="WP_344279558.1">
    <property type="nucleotide sequence ID" value="NZ_BAAAKV010000042.1"/>
</dbReference>
<comment type="caution">
    <text evidence="17">The sequence shown here is derived from an EMBL/GenBank/DDBJ whole genome shotgun (WGS) entry which is preliminary data.</text>
</comment>
<dbReference type="SUPFAM" id="SSF51905">
    <property type="entry name" value="FAD/NAD(P)-binding domain"/>
    <property type="match status" value="2"/>
</dbReference>
<protein>
    <recommendedName>
        <fullName evidence="5">L-lysine N6-monooxygenase MbtG</fullName>
        <ecNumber evidence="4">1.14.13.59</ecNumber>
    </recommendedName>
    <alternativeName>
        <fullName evidence="14">Lysine 6-N-hydroxylase</fullName>
    </alternativeName>
    <alternativeName>
        <fullName evidence="13">Lysine N6-hydroxylase</fullName>
    </alternativeName>
    <alternativeName>
        <fullName evidence="11">Lysine-N-oxygenase</fullName>
    </alternativeName>
    <alternativeName>
        <fullName evidence="12">Mycobactin synthase protein G</fullName>
    </alternativeName>
</protein>
<proteinExistence type="inferred from homology"/>
<keyword evidence="10 17" id="KW-0503">Monooxygenase</keyword>
<evidence type="ECO:0000256" key="10">
    <source>
        <dbReference type="ARBA" id="ARBA00023033"/>
    </source>
</evidence>
<dbReference type="InterPro" id="IPR025700">
    <property type="entry name" value="Lys/Orn_oxygenase"/>
</dbReference>
<evidence type="ECO:0000256" key="4">
    <source>
        <dbReference type="ARBA" id="ARBA00013076"/>
    </source>
</evidence>
<evidence type="ECO:0000256" key="1">
    <source>
        <dbReference type="ARBA" id="ARBA00001974"/>
    </source>
</evidence>
<comment type="catalytic activity">
    <reaction evidence="15">
        <text>L-lysine + NADPH + O2 = N(6)-hydroxy-L-lysine + NADP(+) + H2O</text>
        <dbReference type="Rhea" id="RHEA:23228"/>
        <dbReference type="ChEBI" id="CHEBI:15377"/>
        <dbReference type="ChEBI" id="CHEBI:15379"/>
        <dbReference type="ChEBI" id="CHEBI:32551"/>
        <dbReference type="ChEBI" id="CHEBI:57783"/>
        <dbReference type="ChEBI" id="CHEBI:57820"/>
        <dbReference type="ChEBI" id="CHEBI:58349"/>
        <dbReference type="EC" id="1.14.13.59"/>
    </reaction>
</comment>